<dbReference type="AlphaFoldDB" id="A0A4Z1K553"/>
<feature type="region of interest" description="Disordered" evidence="1">
    <location>
        <begin position="216"/>
        <end position="239"/>
    </location>
</feature>
<feature type="compositionally biased region" description="Polar residues" evidence="1">
    <location>
        <begin position="284"/>
        <end position="294"/>
    </location>
</feature>
<comment type="caution">
    <text evidence="2">The sequence shown here is derived from an EMBL/GenBank/DDBJ whole genome shotgun (WGS) entry which is preliminary data.</text>
</comment>
<dbReference type="Proteomes" id="UP000297280">
    <property type="component" value="Unassembled WGS sequence"/>
</dbReference>
<keyword evidence="3" id="KW-1185">Reference proteome</keyword>
<dbReference type="EMBL" id="PQXO01001235">
    <property type="protein sequence ID" value="TGO81261.1"/>
    <property type="molecule type" value="Genomic_DNA"/>
</dbReference>
<feature type="region of interest" description="Disordered" evidence="1">
    <location>
        <begin position="278"/>
        <end position="330"/>
    </location>
</feature>
<evidence type="ECO:0000313" key="3">
    <source>
        <dbReference type="Proteomes" id="UP000297280"/>
    </source>
</evidence>
<sequence>MGLPTSSFTLLAYSDIKDSDSKKNSSRLLLSPDLIVSNMSDQSNRQGRENLQEYDRWLVEEIVPYVIRDVPEEVDAMQAYSPSNELYQSNSPLMISTIPETPPGDVWTGGNDYWTEVGYSLSGQFVPSDQYIPFDSDLAQASPFTGYLTQSPSVAEHQVQTPSVAGYQAQIPPTFNAEPSGHIGQGHGMAYAQSSPNSPEFEDGWRQSLSGVWEWLGQGAPPGFQETQPQPPRDTRVSEDGQNLNQEAYARASAPSSQRYSSPSVQLVTTPSQFLAAIDHSPRSWENMTNASDSQSEDQNRSVAGDGQRVSGNHRGDQENARRARRRRRQ</sequence>
<evidence type="ECO:0000313" key="2">
    <source>
        <dbReference type="EMBL" id="TGO81261.1"/>
    </source>
</evidence>
<name>A0A4Z1K553_9HELO</name>
<feature type="region of interest" description="Disordered" evidence="1">
    <location>
        <begin position="180"/>
        <end position="204"/>
    </location>
</feature>
<reference evidence="2 3" key="1">
    <citation type="submission" date="2017-12" db="EMBL/GenBank/DDBJ databases">
        <title>Comparative genomics of Botrytis spp.</title>
        <authorList>
            <person name="Valero-Jimenez C.A."/>
            <person name="Tapia P."/>
            <person name="Veloso J."/>
            <person name="Silva-Moreno E."/>
            <person name="Staats M."/>
            <person name="Valdes J.H."/>
            <person name="Van Kan J.A.L."/>
        </authorList>
    </citation>
    <scope>NUCLEOTIDE SEQUENCE [LARGE SCALE GENOMIC DNA]</scope>
    <source>
        <strain evidence="2 3">MUCL3349</strain>
    </source>
</reference>
<gene>
    <name evidence="2" type="ORF">BPOR_1242g00020</name>
</gene>
<organism evidence="2 3">
    <name type="scientific">Botrytis porri</name>
    <dbReference type="NCBI Taxonomy" id="87229"/>
    <lineage>
        <taxon>Eukaryota</taxon>
        <taxon>Fungi</taxon>
        <taxon>Dikarya</taxon>
        <taxon>Ascomycota</taxon>
        <taxon>Pezizomycotina</taxon>
        <taxon>Leotiomycetes</taxon>
        <taxon>Helotiales</taxon>
        <taxon>Sclerotiniaceae</taxon>
        <taxon>Botrytis</taxon>
    </lineage>
</organism>
<proteinExistence type="predicted"/>
<evidence type="ECO:0000256" key="1">
    <source>
        <dbReference type="SAM" id="MobiDB-lite"/>
    </source>
</evidence>
<protein>
    <submittedName>
        <fullName evidence="2">Uncharacterized protein</fullName>
    </submittedName>
</protein>
<accession>A0A4Z1K553</accession>